<dbReference type="AlphaFoldDB" id="A0A480A0L3"/>
<comment type="pathway">
    <text evidence="3">Cofactor biosynthesis; phylloquinone biosynthesis.</text>
</comment>
<protein>
    <recommendedName>
        <fullName evidence="3">Putative 2-succinyl-6-hydroxy-2,4-cyclohexadiene-1-carboxylate synthase</fullName>
        <shortName evidence="3">SHCHC synthase</shortName>
        <ecNumber evidence="3">4.2.99.20</ecNumber>
    </recommendedName>
</protein>
<dbReference type="InterPro" id="IPR029058">
    <property type="entry name" value="AB_hydrolase_fold"/>
</dbReference>
<dbReference type="InterPro" id="IPR000073">
    <property type="entry name" value="AB_hydrolase_1"/>
</dbReference>
<evidence type="ECO:0000313" key="6">
    <source>
        <dbReference type="Proteomes" id="UP000300142"/>
    </source>
</evidence>
<dbReference type="Proteomes" id="UP000300142">
    <property type="component" value="Unassembled WGS sequence"/>
</dbReference>
<comment type="catalytic activity">
    <reaction evidence="3">
        <text>5-enolpyruvoyl-6-hydroxy-2-succinyl-cyclohex-3-ene-1-carboxylate = (1R,6R)-6-hydroxy-2-succinyl-cyclohexa-2,4-diene-1-carboxylate + pyruvate</text>
        <dbReference type="Rhea" id="RHEA:25597"/>
        <dbReference type="ChEBI" id="CHEBI:15361"/>
        <dbReference type="ChEBI" id="CHEBI:58689"/>
        <dbReference type="ChEBI" id="CHEBI:58818"/>
        <dbReference type="EC" id="4.2.99.20"/>
    </reaction>
</comment>
<feature type="domain" description="AB hydrolase-1" evidence="4">
    <location>
        <begin position="32"/>
        <end position="270"/>
    </location>
</feature>
<organism evidence="5 6">
    <name type="scientific">Sphaerospermopsis reniformis</name>
    <dbReference type="NCBI Taxonomy" id="531300"/>
    <lineage>
        <taxon>Bacteria</taxon>
        <taxon>Bacillati</taxon>
        <taxon>Cyanobacteriota</taxon>
        <taxon>Cyanophyceae</taxon>
        <taxon>Nostocales</taxon>
        <taxon>Aphanizomenonaceae</taxon>
        <taxon>Sphaerospermopsis</taxon>
    </lineage>
</organism>
<evidence type="ECO:0000259" key="4">
    <source>
        <dbReference type="Pfam" id="PF00561"/>
    </source>
</evidence>
<sequence length="285" mass="32906">MTYLKSMQTPQITPLNKNYHFHYSFNKNSLKPVILFLHGFMGNIYEFDEAIQLLGDDFSYLTLDLPGHGKTKVLCGDECYKIENTAQAIINLLDELKIAQCFLVGYSMGGRLGLYLTLHFPERFIKVVLESASPGLPTDAERLSRIKGDYQITRKLIRMIDKSEFQVFLHNWYNQPIFGNIKNHPVYQKMIESRLENNPLALAKSLQFMGNGYQPSLWDKLEANQIPLLLLVGEYDEKFVHINTAMYYRNSLVTQLQVIPKAGHNIHLENTQNFVDHLGKFLLEN</sequence>
<keyword evidence="1" id="KW-0474">Menaquinone biosynthesis</keyword>
<comment type="subunit">
    <text evidence="3">Monomer.</text>
</comment>
<evidence type="ECO:0000313" key="5">
    <source>
        <dbReference type="EMBL" id="GCL38012.1"/>
    </source>
</evidence>
<dbReference type="PANTHER" id="PTHR42916:SF1">
    <property type="entry name" value="PROTEIN PHYLLO, CHLOROPLASTIC"/>
    <property type="match status" value="1"/>
</dbReference>
<dbReference type="Gene3D" id="3.40.50.1820">
    <property type="entry name" value="alpha/beta hydrolase"/>
    <property type="match status" value="1"/>
</dbReference>
<comment type="caution">
    <text evidence="5">The sequence shown here is derived from an EMBL/GenBank/DDBJ whole genome shotgun (WGS) entry which is preliminary data.</text>
</comment>
<keyword evidence="6" id="KW-1185">Reference proteome</keyword>
<dbReference type="GO" id="GO:0009234">
    <property type="term" value="P:menaquinone biosynthetic process"/>
    <property type="evidence" value="ECO:0007669"/>
    <property type="project" value="UniProtKB-UniRule"/>
</dbReference>
<dbReference type="EMBL" id="BJCE01000110">
    <property type="protein sequence ID" value="GCL38012.1"/>
    <property type="molecule type" value="Genomic_DNA"/>
</dbReference>
<dbReference type="NCBIfam" id="TIGR03695">
    <property type="entry name" value="menH_SHCHC"/>
    <property type="match status" value="1"/>
</dbReference>
<dbReference type="InterPro" id="IPR022485">
    <property type="entry name" value="SHCHC_synthase_MenH"/>
</dbReference>
<evidence type="ECO:0000256" key="2">
    <source>
        <dbReference type="ARBA" id="ARBA00023239"/>
    </source>
</evidence>
<comment type="function">
    <text evidence="3">Catalyzes a proton abstraction reaction that results in 2,5-elimination of pyruvate from 2-succinyl-5-enolpyruvyl-6-hydroxy-3-cyclohexene-1-carboxylate (SEPHCHC) and the formation of 2-succinyl-6-hydroxy-2,4-cyclohexadiene-1-carboxylate (SHCHC).</text>
</comment>
<proteinExistence type="inferred from homology"/>
<dbReference type="Pfam" id="PF00561">
    <property type="entry name" value="Abhydrolase_1"/>
    <property type="match status" value="1"/>
</dbReference>
<dbReference type="PANTHER" id="PTHR42916">
    <property type="entry name" value="2-SUCCINYL-5-ENOLPYRUVYL-6-HYDROXY-3-CYCLOHEXENE-1-CARBOXYLATE SYNTHASE"/>
    <property type="match status" value="1"/>
</dbReference>
<evidence type="ECO:0000256" key="3">
    <source>
        <dbReference type="HAMAP-Rule" id="MF_01660"/>
    </source>
</evidence>
<comment type="pathway">
    <text evidence="3">Quinol/quinone metabolism; 1,4-dihydroxy-2-naphthoate biosynthesis; 1,4-dihydroxy-2-naphthoate from chorismate: step 3/7.</text>
</comment>
<dbReference type="HAMAP" id="MF_01660">
    <property type="entry name" value="MenH"/>
    <property type="match status" value="1"/>
</dbReference>
<dbReference type="UniPathway" id="UPA00995"/>
<accession>A0A480A0L3</accession>
<dbReference type="PRINTS" id="PR00111">
    <property type="entry name" value="ABHYDROLASE"/>
</dbReference>
<dbReference type="UniPathway" id="UPA01057">
    <property type="reaction ID" value="UER00900"/>
</dbReference>
<comment type="similarity">
    <text evidence="3">Belongs to the AB hydrolase superfamily. MenH family.</text>
</comment>
<dbReference type="GO" id="GO:0042372">
    <property type="term" value="P:phylloquinone biosynthetic process"/>
    <property type="evidence" value="ECO:0007669"/>
    <property type="project" value="UniProtKB-UniRule"/>
</dbReference>
<dbReference type="EC" id="4.2.99.20" evidence="3"/>
<gene>
    <name evidence="3" type="primary">menH</name>
    <name evidence="5" type="ORF">SR1949_31250</name>
</gene>
<keyword evidence="2 3" id="KW-0456">Lyase</keyword>
<name>A0A480A0L3_9CYAN</name>
<dbReference type="SUPFAM" id="SSF53474">
    <property type="entry name" value="alpha/beta-Hydrolases"/>
    <property type="match status" value="1"/>
</dbReference>
<dbReference type="GO" id="GO:0070205">
    <property type="term" value="F:2-succinyl-6-hydroxy-2,4-cyclohexadiene-1-carboxylate synthase activity"/>
    <property type="evidence" value="ECO:0007669"/>
    <property type="project" value="UniProtKB-UniRule"/>
</dbReference>
<evidence type="ECO:0000256" key="1">
    <source>
        <dbReference type="ARBA" id="ARBA00022428"/>
    </source>
</evidence>
<reference evidence="6" key="1">
    <citation type="submission" date="2019-02" db="EMBL/GenBank/DDBJ databases">
        <title>Draft genome sequence of Sphaerospermopsis reniformis NIES-1949.</title>
        <authorList>
            <person name="Yamaguchi H."/>
            <person name="Suzuki S."/>
            <person name="Kawachi M."/>
        </authorList>
    </citation>
    <scope>NUCLEOTIDE SEQUENCE [LARGE SCALE GENOMIC DNA]</scope>
    <source>
        <strain evidence="6">NIES-1949</strain>
    </source>
</reference>